<evidence type="ECO:0000256" key="1">
    <source>
        <dbReference type="ARBA" id="ARBA00001954"/>
    </source>
</evidence>
<dbReference type="InterPro" id="IPR037151">
    <property type="entry name" value="AlkB-like_sf"/>
</dbReference>
<dbReference type="Proteomes" id="UP001652628">
    <property type="component" value="Chromosome X"/>
</dbReference>
<name>A0AB39ZPF9_DROSZ</name>
<dbReference type="SUPFAM" id="SSF51197">
    <property type="entry name" value="Clavaminate synthase-like"/>
    <property type="match status" value="1"/>
</dbReference>
<dbReference type="GO" id="GO:0006974">
    <property type="term" value="P:DNA damage response"/>
    <property type="evidence" value="ECO:0007669"/>
    <property type="project" value="InterPro"/>
</dbReference>
<keyword evidence="3" id="KW-0223">Dioxygenase</keyword>
<organism evidence="2 3">
    <name type="scientific">Drosophila suzukii</name>
    <name type="common">Spotted-wing drosophila fruit fly</name>
    <dbReference type="NCBI Taxonomy" id="28584"/>
    <lineage>
        <taxon>Eukaryota</taxon>
        <taxon>Metazoa</taxon>
        <taxon>Ecdysozoa</taxon>
        <taxon>Arthropoda</taxon>
        <taxon>Hexapoda</taxon>
        <taxon>Insecta</taxon>
        <taxon>Pterygota</taxon>
        <taxon>Neoptera</taxon>
        <taxon>Endopterygota</taxon>
        <taxon>Diptera</taxon>
        <taxon>Brachycera</taxon>
        <taxon>Muscomorpha</taxon>
        <taxon>Ephydroidea</taxon>
        <taxon>Drosophilidae</taxon>
        <taxon>Drosophila</taxon>
        <taxon>Sophophora</taxon>
    </lineage>
</organism>
<keyword evidence="3" id="KW-0560">Oxidoreductase</keyword>
<keyword evidence="2" id="KW-1185">Reference proteome</keyword>
<dbReference type="AlphaFoldDB" id="A0AB39ZPF9"/>
<gene>
    <name evidence="3" type="primary">LOC108016770</name>
</gene>
<comment type="cofactor">
    <cofactor evidence="1">
        <name>Fe(2+)</name>
        <dbReference type="ChEBI" id="CHEBI:29033"/>
    </cofactor>
</comment>
<dbReference type="GO" id="GO:0051213">
    <property type="term" value="F:dioxygenase activity"/>
    <property type="evidence" value="ECO:0007669"/>
    <property type="project" value="UniProtKB-KW"/>
</dbReference>
<protein>
    <submittedName>
        <fullName evidence="3">Alpha-ketoglutarate-dependent dioxygenase alkB homolog 7, mitochondrial</fullName>
    </submittedName>
</protein>
<dbReference type="PANTHER" id="PTHR21052:SF0">
    <property type="entry name" value="ALPHA-KETOGLUTARATE-DEPENDENT DIOXYGENASE ALKB HOMOLOG 7, MITOCHONDRIAL"/>
    <property type="match status" value="1"/>
</dbReference>
<dbReference type="RefSeq" id="XP_016939024.2">
    <property type="nucleotide sequence ID" value="XM_017083535.4"/>
</dbReference>
<evidence type="ECO:0000313" key="2">
    <source>
        <dbReference type="Proteomes" id="UP001652628"/>
    </source>
</evidence>
<dbReference type="GO" id="GO:0006631">
    <property type="term" value="P:fatty acid metabolic process"/>
    <property type="evidence" value="ECO:0007669"/>
    <property type="project" value="TreeGrafter"/>
</dbReference>
<dbReference type="Gene3D" id="2.60.120.590">
    <property type="entry name" value="Alpha-ketoglutarate-dependent dioxygenase AlkB-like"/>
    <property type="match status" value="1"/>
</dbReference>
<dbReference type="InterPro" id="IPR032870">
    <property type="entry name" value="ALKBH7-like"/>
</dbReference>
<reference evidence="3" key="1">
    <citation type="submission" date="2025-08" db="UniProtKB">
        <authorList>
            <consortium name="RefSeq"/>
        </authorList>
    </citation>
    <scope>IDENTIFICATION</scope>
</reference>
<proteinExistence type="predicted"/>
<accession>A0AB39ZPF9</accession>
<dbReference type="GeneID" id="108016770"/>
<evidence type="ECO:0000313" key="3">
    <source>
        <dbReference type="RefSeq" id="XP_016939024.2"/>
    </source>
</evidence>
<dbReference type="GO" id="GO:0005759">
    <property type="term" value="C:mitochondrial matrix"/>
    <property type="evidence" value="ECO:0007669"/>
    <property type="project" value="TreeGrafter"/>
</dbReference>
<dbReference type="PANTHER" id="PTHR21052">
    <property type="entry name" value="SPERMATOGENESIS ASSOCIATED 11-RELATED"/>
    <property type="match status" value="1"/>
</dbReference>
<sequence>MIVLRRLSVPLANRVPGSRTCSLHLLEFAGQWPSSEKRQFESNMRVIRNFVTEEEEQVLIREIEPHISRLPYESSHWDDAIHGYREMERRNWSPENQAVLDRVSIDAFGGRVMPFVHILDLAELGVIKPHVDSTRFCGHTIAGISLLSDCVMRLKRVTKDPDPASQSADVLLPRFSLYIMSALARYEFTHEILAREESWFKERLVERHRRVSVICRNEP</sequence>